<feature type="binding site" evidence="14">
    <location>
        <position position="327"/>
    </location>
    <ligand>
        <name>S-adenosyl-L-methionine</name>
        <dbReference type="ChEBI" id="CHEBI:59789"/>
    </ligand>
</feature>
<dbReference type="PANTHER" id="PTHR22807">
    <property type="entry name" value="NOP2 YEAST -RELATED NOL1/NOP2/FMU SUN DOMAIN-CONTAINING"/>
    <property type="match status" value="1"/>
</dbReference>
<feature type="binding site" evidence="14">
    <location>
        <position position="280"/>
    </location>
    <ligand>
        <name>S-adenosyl-L-methionine</name>
        <dbReference type="ChEBI" id="CHEBI:59789"/>
    </ligand>
</feature>
<dbReference type="InterPro" id="IPR049560">
    <property type="entry name" value="MeTrfase_RsmB-F_NOP2_cat"/>
</dbReference>
<dbReference type="EMBL" id="VDFM01000001">
    <property type="protein sequence ID" value="MQS51469.1"/>
    <property type="molecule type" value="Genomic_DNA"/>
</dbReference>
<comment type="subcellular location">
    <subcellularLocation>
        <location evidence="2">Cytoplasm</location>
    </subcellularLocation>
</comment>
<dbReference type="InterPro" id="IPR004573">
    <property type="entry name" value="rRNA_ssu_MeTfrase_B"/>
</dbReference>
<proteinExistence type="inferred from homology"/>
<keyword evidence="5" id="KW-0963">Cytoplasm</keyword>
<evidence type="ECO:0000313" key="17">
    <source>
        <dbReference type="Proteomes" id="UP000380386"/>
    </source>
</evidence>
<comment type="function">
    <text evidence="1">Specifically methylates the cytosine at position 967 (m5C967) of 16S rRNA.</text>
</comment>
<evidence type="ECO:0000256" key="14">
    <source>
        <dbReference type="PROSITE-ProRule" id="PRU01023"/>
    </source>
</evidence>
<dbReference type="EC" id="2.1.1.176" evidence="4"/>
<keyword evidence="6" id="KW-0698">rRNA processing</keyword>
<evidence type="ECO:0000259" key="15">
    <source>
        <dbReference type="PROSITE" id="PS51686"/>
    </source>
</evidence>
<dbReference type="FunFam" id="3.40.50.150:FF:000022">
    <property type="entry name" value="Ribosomal RNA small subunit methyltransferase B"/>
    <property type="match status" value="1"/>
</dbReference>
<keyword evidence="9 14" id="KW-0949">S-adenosyl-L-methionine</keyword>
<reference evidence="16 17" key="1">
    <citation type="journal article" date="2019" name="Syst. Appl. Microbiol.">
        <title>Polyphasic characterization of two novel Lactobacillus spp. isolated from blown salami packages: Description of Lactobacillus halodurans sp. nov. and Lactobacillus salsicarnum sp. nov.</title>
        <authorList>
            <person name="Schuster J.A."/>
            <person name="Klingl A."/>
            <person name="Vogel R.F."/>
            <person name="Ehrmann M.A."/>
        </authorList>
    </citation>
    <scope>NUCLEOTIDE SEQUENCE [LARGE SCALE GENOMIC DNA]</scope>
    <source>
        <strain evidence="16 17">TMW 1.2118</strain>
    </source>
</reference>
<evidence type="ECO:0000256" key="12">
    <source>
        <dbReference type="ARBA" id="ARBA00031088"/>
    </source>
</evidence>
<dbReference type="PRINTS" id="PR02008">
    <property type="entry name" value="RCMTFAMILY"/>
</dbReference>
<evidence type="ECO:0000256" key="11">
    <source>
        <dbReference type="ARBA" id="ARBA00030399"/>
    </source>
</evidence>
<evidence type="ECO:0000256" key="10">
    <source>
        <dbReference type="ARBA" id="ARBA00022884"/>
    </source>
</evidence>
<dbReference type="InterPro" id="IPR023267">
    <property type="entry name" value="RCMT"/>
</dbReference>
<accession>A0A5P0ZEQ3</accession>
<dbReference type="Proteomes" id="UP000380386">
    <property type="component" value="Unassembled WGS sequence"/>
</dbReference>
<dbReference type="SUPFAM" id="SSF48013">
    <property type="entry name" value="NusB-like"/>
    <property type="match status" value="1"/>
</dbReference>
<keyword evidence="8 14" id="KW-0808">Transferase</keyword>
<dbReference type="InterPro" id="IPR035926">
    <property type="entry name" value="NusB-like_sf"/>
</dbReference>
<dbReference type="Gene3D" id="3.40.50.150">
    <property type="entry name" value="Vaccinia Virus protein VP39"/>
    <property type="match status" value="1"/>
</dbReference>
<evidence type="ECO:0000256" key="13">
    <source>
        <dbReference type="ARBA" id="ARBA00047283"/>
    </source>
</evidence>
<evidence type="ECO:0000256" key="4">
    <source>
        <dbReference type="ARBA" id="ARBA00012140"/>
    </source>
</evidence>
<protein>
    <recommendedName>
        <fullName evidence="4">16S rRNA (cytosine(967)-C(5))-methyltransferase</fullName>
        <ecNumber evidence="4">2.1.1.176</ecNumber>
    </recommendedName>
    <alternativeName>
        <fullName evidence="11">16S rRNA m5C967 methyltransferase</fullName>
    </alternativeName>
    <alternativeName>
        <fullName evidence="12">rRNA (cytosine-C(5)-)-methyltransferase RsmB</fullName>
    </alternativeName>
</protein>
<dbReference type="Gene3D" id="1.10.940.10">
    <property type="entry name" value="NusB-like"/>
    <property type="match status" value="1"/>
</dbReference>
<feature type="binding site" evidence="14">
    <location>
        <begin position="257"/>
        <end position="263"/>
    </location>
    <ligand>
        <name>S-adenosyl-L-methionine</name>
        <dbReference type="ChEBI" id="CHEBI:59789"/>
    </ligand>
</feature>
<evidence type="ECO:0000256" key="6">
    <source>
        <dbReference type="ARBA" id="ARBA00022552"/>
    </source>
</evidence>
<comment type="similarity">
    <text evidence="3 14">Belongs to the class I-like SAM-binding methyltransferase superfamily. RsmB/NOP family.</text>
</comment>
<evidence type="ECO:0000256" key="8">
    <source>
        <dbReference type="ARBA" id="ARBA00022679"/>
    </source>
</evidence>
<dbReference type="PANTHER" id="PTHR22807:SF53">
    <property type="entry name" value="RIBOSOMAL RNA SMALL SUBUNIT METHYLTRANSFERASE B-RELATED"/>
    <property type="match status" value="1"/>
</dbReference>
<dbReference type="AlphaFoldDB" id="A0A5P0ZEQ3"/>
<dbReference type="OrthoDB" id="9810297at2"/>
<dbReference type="FunFam" id="1.10.940.10:FF:000006">
    <property type="entry name" value="16S rRNA (Cytosine(967)-C(5))-methyltransferase RsmB"/>
    <property type="match status" value="1"/>
</dbReference>
<dbReference type="SUPFAM" id="SSF53335">
    <property type="entry name" value="S-adenosyl-L-methionine-dependent methyltransferases"/>
    <property type="match status" value="1"/>
</dbReference>
<dbReference type="InterPro" id="IPR006027">
    <property type="entry name" value="NusB_RsmB_TIM44"/>
</dbReference>
<keyword evidence="7 14" id="KW-0489">Methyltransferase</keyword>
<evidence type="ECO:0000256" key="9">
    <source>
        <dbReference type="ARBA" id="ARBA00022691"/>
    </source>
</evidence>
<dbReference type="GO" id="GO:0003723">
    <property type="term" value="F:RNA binding"/>
    <property type="evidence" value="ECO:0007669"/>
    <property type="project" value="UniProtKB-UniRule"/>
</dbReference>
<dbReference type="RefSeq" id="WP_153381485.1">
    <property type="nucleotide sequence ID" value="NZ_VDFM01000001.1"/>
</dbReference>
<dbReference type="GO" id="GO:0005737">
    <property type="term" value="C:cytoplasm"/>
    <property type="evidence" value="ECO:0007669"/>
    <property type="project" value="UniProtKB-SubCell"/>
</dbReference>
<dbReference type="NCBIfam" id="TIGR00563">
    <property type="entry name" value="rsmB"/>
    <property type="match status" value="1"/>
</dbReference>
<dbReference type="Pfam" id="PF01029">
    <property type="entry name" value="NusB"/>
    <property type="match status" value="1"/>
</dbReference>
<dbReference type="PROSITE" id="PS01153">
    <property type="entry name" value="NOL1_NOP2_SUN"/>
    <property type="match status" value="1"/>
</dbReference>
<dbReference type="InterPro" id="IPR029063">
    <property type="entry name" value="SAM-dependent_MTases_sf"/>
</dbReference>
<name>A0A5P0ZEQ3_9LACO</name>
<evidence type="ECO:0000256" key="5">
    <source>
        <dbReference type="ARBA" id="ARBA00022490"/>
    </source>
</evidence>
<feature type="binding site" evidence="14">
    <location>
        <position position="308"/>
    </location>
    <ligand>
        <name>S-adenosyl-L-methionine</name>
        <dbReference type="ChEBI" id="CHEBI:59789"/>
    </ligand>
</feature>
<dbReference type="InterPro" id="IPR018314">
    <property type="entry name" value="RsmB/NOL1/NOP2-like_CS"/>
</dbReference>
<feature type="active site" description="Nucleophile" evidence="14">
    <location>
        <position position="380"/>
    </location>
</feature>
<evidence type="ECO:0000313" key="16">
    <source>
        <dbReference type="EMBL" id="MQS51469.1"/>
    </source>
</evidence>
<evidence type="ECO:0000256" key="1">
    <source>
        <dbReference type="ARBA" id="ARBA00002724"/>
    </source>
</evidence>
<dbReference type="GO" id="GO:0008649">
    <property type="term" value="F:rRNA methyltransferase activity"/>
    <property type="evidence" value="ECO:0007669"/>
    <property type="project" value="InterPro"/>
</dbReference>
<dbReference type="InterPro" id="IPR001678">
    <property type="entry name" value="MeTrfase_RsmB-F_NOP2_dom"/>
</dbReference>
<gene>
    <name evidence="16" type="primary">rsmB</name>
    <name evidence="16" type="ORF">FHL02_00385</name>
</gene>
<keyword evidence="10 14" id="KW-0694">RNA-binding</keyword>
<evidence type="ECO:0000256" key="3">
    <source>
        <dbReference type="ARBA" id="ARBA00007494"/>
    </source>
</evidence>
<dbReference type="PROSITE" id="PS51686">
    <property type="entry name" value="SAM_MT_RSMB_NOP"/>
    <property type="match status" value="1"/>
</dbReference>
<organism evidence="16 17">
    <name type="scientific">Companilactobacillus mishanensis</name>
    <dbReference type="NCBI Taxonomy" id="2486008"/>
    <lineage>
        <taxon>Bacteria</taxon>
        <taxon>Bacillati</taxon>
        <taxon>Bacillota</taxon>
        <taxon>Bacilli</taxon>
        <taxon>Lactobacillales</taxon>
        <taxon>Lactobacillaceae</taxon>
        <taxon>Companilactobacillus</taxon>
    </lineage>
</organism>
<dbReference type="Pfam" id="PF01189">
    <property type="entry name" value="Methyltr_RsmB-F"/>
    <property type="match status" value="1"/>
</dbReference>
<dbReference type="GO" id="GO:0006355">
    <property type="term" value="P:regulation of DNA-templated transcription"/>
    <property type="evidence" value="ECO:0007669"/>
    <property type="project" value="InterPro"/>
</dbReference>
<dbReference type="InterPro" id="IPR054728">
    <property type="entry name" value="RsmB-like_ferredoxin"/>
</dbReference>
<evidence type="ECO:0000256" key="2">
    <source>
        <dbReference type="ARBA" id="ARBA00004496"/>
    </source>
</evidence>
<dbReference type="NCBIfam" id="NF011494">
    <property type="entry name" value="PRK14902.1"/>
    <property type="match status" value="1"/>
</dbReference>
<evidence type="ECO:0000256" key="7">
    <source>
        <dbReference type="ARBA" id="ARBA00022603"/>
    </source>
</evidence>
<comment type="caution">
    <text evidence="16">The sequence shown here is derived from an EMBL/GenBank/DDBJ whole genome shotgun (WGS) entry which is preliminary data.</text>
</comment>
<feature type="domain" description="SAM-dependent MTase RsmB/NOP-type" evidence="15">
    <location>
        <begin position="168"/>
        <end position="441"/>
    </location>
</feature>
<comment type="catalytic activity">
    <reaction evidence="13">
        <text>cytidine(967) in 16S rRNA + S-adenosyl-L-methionine = 5-methylcytidine(967) in 16S rRNA + S-adenosyl-L-homocysteine + H(+)</text>
        <dbReference type="Rhea" id="RHEA:42748"/>
        <dbReference type="Rhea" id="RHEA-COMP:10219"/>
        <dbReference type="Rhea" id="RHEA-COMP:10220"/>
        <dbReference type="ChEBI" id="CHEBI:15378"/>
        <dbReference type="ChEBI" id="CHEBI:57856"/>
        <dbReference type="ChEBI" id="CHEBI:59789"/>
        <dbReference type="ChEBI" id="CHEBI:74483"/>
        <dbReference type="ChEBI" id="CHEBI:82748"/>
        <dbReference type="EC" id="2.1.1.176"/>
    </reaction>
</comment>
<sequence length="442" mass="49941">MKDNPRALAVEALTRILKNKAYSNIEINNILKRSDVSNVDSRLMTNIVYGVLQHKMILEYQLEPYIAGKKVEDWVNILLLTAIYQIQYLDKVPEHAIFNESVEIAKANGKNDGLGNFVTAVLRNYQRHGFRDLPKGNSEHSMSIRYSTTQWLVELMVKQQGVHKTKSILQSINQPSHISIRVNTNKITPEELTARLAESGFEMKPSQISSVGLTCPSGNLIETDEFREGLFTIQDESSMMVAPALDLQDGDQVLDSCAAPGGKTTHIASLLTNGSVMALDIHKPKTKLIQENSHRLGYEDIIRTKALDARKAKDQFDPESFDKILVDAPCSGLGLIRRKPELRYFRQPEDLLNLQKIQLQILDSLKDLVKVNGMLVFSTCTFDAEENEDVVMKFLADHDNYEVVPVKHENVLDKNVHDGVLKLLPDDYFTDGFFVAAFRRKK</sequence>
<dbReference type="Pfam" id="PF22458">
    <property type="entry name" value="RsmF-B_ferredox"/>
    <property type="match status" value="1"/>
</dbReference>
<dbReference type="Gene3D" id="3.30.70.1170">
    <property type="entry name" value="Sun protein, domain 3"/>
    <property type="match status" value="1"/>
</dbReference>